<evidence type="ECO:0000313" key="2">
    <source>
        <dbReference type="EMBL" id="KAJ4386408.1"/>
    </source>
</evidence>
<keyword evidence="3" id="KW-1185">Reference proteome</keyword>
<proteinExistence type="predicted"/>
<accession>A0A9W8YKL4</accession>
<dbReference type="EMBL" id="JAPEVB010000006">
    <property type="protein sequence ID" value="KAJ4386408.1"/>
    <property type="molecule type" value="Genomic_DNA"/>
</dbReference>
<dbReference type="Proteomes" id="UP001140453">
    <property type="component" value="Unassembled WGS sequence"/>
</dbReference>
<gene>
    <name evidence="2" type="ORF">N0V93_009303</name>
</gene>
<protein>
    <submittedName>
        <fullName evidence="2">Uncharacterized protein</fullName>
    </submittedName>
</protein>
<name>A0A9W8YKL4_9PEZI</name>
<feature type="compositionally biased region" description="Low complexity" evidence="1">
    <location>
        <begin position="42"/>
        <end position="53"/>
    </location>
</feature>
<feature type="compositionally biased region" description="Pro residues" evidence="1">
    <location>
        <begin position="70"/>
        <end position="81"/>
    </location>
</feature>
<evidence type="ECO:0000313" key="3">
    <source>
        <dbReference type="Proteomes" id="UP001140453"/>
    </source>
</evidence>
<dbReference type="OrthoDB" id="5226162at2759"/>
<reference evidence="2" key="1">
    <citation type="submission" date="2022-10" db="EMBL/GenBank/DDBJ databases">
        <title>Tapping the CABI collections for fungal endophytes: first genome assemblies for Collariella, Neodidymelliopsis, Ascochyta clinopodiicola, Didymella pomorum, Didymosphaeria variabile, Neocosmospora piperis and Neocucurbitaria cava.</title>
        <authorList>
            <person name="Hill R."/>
        </authorList>
    </citation>
    <scope>NUCLEOTIDE SEQUENCE</scope>
    <source>
        <strain evidence="2">IMI 355082</strain>
    </source>
</reference>
<feature type="compositionally biased region" description="Acidic residues" evidence="1">
    <location>
        <begin position="171"/>
        <end position="180"/>
    </location>
</feature>
<evidence type="ECO:0000256" key="1">
    <source>
        <dbReference type="SAM" id="MobiDB-lite"/>
    </source>
</evidence>
<dbReference type="AlphaFoldDB" id="A0A9W8YKL4"/>
<feature type="region of interest" description="Disordered" evidence="1">
    <location>
        <begin position="26"/>
        <end position="112"/>
    </location>
</feature>
<feature type="compositionally biased region" description="Low complexity" evidence="1">
    <location>
        <begin position="154"/>
        <end position="165"/>
    </location>
</feature>
<sequence length="231" mass="26290">MPGVTGRGILSRVRSHRKMRTEIAAEEMETPRLITHRRQHSDSATVSRSSSTRLDCRGHYPPIEFDPLKLNPPVPEAPHAPPRLHERQTLGSLRTKRSFGSAGNRRPARLHRSESGFSLEGYHEFDFSLEKDKALQMIDRNRQREHDVDMKGWPSPASSVDSVDSGKSWFDDDDSQDEDGTVAPNPQRRPPVGSPDDPTNFIKRGEWKRRGIFFGVQTEEVHTKDDEAFEV</sequence>
<organism evidence="2 3">
    <name type="scientific">Gnomoniopsis smithogilvyi</name>
    <dbReference type="NCBI Taxonomy" id="1191159"/>
    <lineage>
        <taxon>Eukaryota</taxon>
        <taxon>Fungi</taxon>
        <taxon>Dikarya</taxon>
        <taxon>Ascomycota</taxon>
        <taxon>Pezizomycotina</taxon>
        <taxon>Sordariomycetes</taxon>
        <taxon>Sordariomycetidae</taxon>
        <taxon>Diaporthales</taxon>
        <taxon>Gnomoniaceae</taxon>
        <taxon>Gnomoniopsis</taxon>
    </lineage>
</organism>
<comment type="caution">
    <text evidence="2">The sequence shown here is derived from an EMBL/GenBank/DDBJ whole genome shotgun (WGS) entry which is preliminary data.</text>
</comment>
<feature type="region of interest" description="Disordered" evidence="1">
    <location>
        <begin position="143"/>
        <end position="204"/>
    </location>
</feature>